<dbReference type="InterPro" id="IPR003146">
    <property type="entry name" value="M14A_act_pep"/>
</dbReference>
<keyword evidence="20" id="KW-1185">Reference proteome</keyword>
<feature type="domain" description="Peptidase M14" evidence="17">
    <location>
        <begin position="119"/>
        <end position="418"/>
    </location>
</feature>
<dbReference type="PROSITE" id="PS52035">
    <property type="entry name" value="PEPTIDASE_M14"/>
    <property type="match status" value="1"/>
</dbReference>
<keyword evidence="12" id="KW-1015">Disulfide bond</keyword>
<reference evidence="18" key="2">
    <citation type="journal article" date="2020" name="BMC">
        <title>Leishmania infection induces a limited differential gene expression in the sand fly midgut.</title>
        <authorList>
            <person name="Coutinho-Abreu I.V."/>
            <person name="Serafim T.D."/>
            <person name="Meneses C."/>
            <person name="Kamhawi S."/>
            <person name="Oliveira F."/>
            <person name="Valenzuela J.G."/>
        </authorList>
    </citation>
    <scope>NUCLEOTIDE SEQUENCE</scope>
    <source>
        <strain evidence="18">Jacobina</strain>
        <tissue evidence="18">Midgut</tissue>
    </source>
</reference>
<dbReference type="GO" id="GO:0005615">
    <property type="term" value="C:extracellular space"/>
    <property type="evidence" value="ECO:0007669"/>
    <property type="project" value="TreeGrafter"/>
</dbReference>
<dbReference type="Proteomes" id="UP000092461">
    <property type="component" value="Unassembled WGS sequence"/>
</dbReference>
<comment type="similarity">
    <text evidence="3 15">Belongs to the peptidase M14 family.</text>
</comment>
<dbReference type="PANTHER" id="PTHR11705:SF153">
    <property type="entry name" value="ZINC CARBOXYPEPTIDASE A 1-LIKE PROTEIN"/>
    <property type="match status" value="1"/>
</dbReference>
<dbReference type="PRINTS" id="PR00765">
    <property type="entry name" value="CRBOXYPTASEA"/>
</dbReference>
<keyword evidence="10" id="KW-0862">Zinc</keyword>
<dbReference type="GO" id="GO:0006508">
    <property type="term" value="P:proteolysis"/>
    <property type="evidence" value="ECO:0007669"/>
    <property type="project" value="UniProtKB-KW"/>
</dbReference>
<dbReference type="EMBL" id="GITU01006469">
    <property type="protein sequence ID" value="MBC1175172.1"/>
    <property type="molecule type" value="Transcribed_RNA"/>
</dbReference>
<evidence type="ECO:0000256" key="6">
    <source>
        <dbReference type="ARBA" id="ARBA00022670"/>
    </source>
</evidence>
<dbReference type="FunFam" id="3.40.630.10:FF:000040">
    <property type="entry name" value="zinc carboxypeptidase"/>
    <property type="match status" value="1"/>
</dbReference>
<keyword evidence="11" id="KW-0482">Metalloprotease</keyword>
<comment type="subcellular location">
    <subcellularLocation>
        <location evidence="2">Secreted</location>
    </subcellularLocation>
</comment>
<dbReference type="PROSITE" id="PS00132">
    <property type="entry name" value="CARBOXYPEPT_ZN_1"/>
    <property type="match status" value="1"/>
</dbReference>
<dbReference type="InterPro" id="IPR057246">
    <property type="entry name" value="CARBOXYPEPT_ZN_1"/>
</dbReference>
<reference evidence="19" key="3">
    <citation type="submission" date="2020-05" db="UniProtKB">
        <authorList>
            <consortium name="EnsemblMetazoa"/>
        </authorList>
    </citation>
    <scope>IDENTIFICATION</scope>
    <source>
        <strain evidence="19">Jacobina</strain>
    </source>
</reference>
<dbReference type="InterPro" id="IPR036990">
    <property type="entry name" value="M14A-like_propep"/>
</dbReference>
<dbReference type="SMART" id="SM00631">
    <property type="entry name" value="Zn_pept"/>
    <property type="match status" value="1"/>
</dbReference>
<keyword evidence="8 16" id="KW-0732">Signal</keyword>
<dbReference type="Gene3D" id="3.30.70.340">
    <property type="entry name" value="Metallocarboxypeptidase-like"/>
    <property type="match status" value="1"/>
</dbReference>
<evidence type="ECO:0000256" key="3">
    <source>
        <dbReference type="ARBA" id="ARBA00005988"/>
    </source>
</evidence>
<evidence type="ECO:0000256" key="2">
    <source>
        <dbReference type="ARBA" id="ARBA00004613"/>
    </source>
</evidence>
<evidence type="ECO:0000256" key="16">
    <source>
        <dbReference type="SAM" id="SignalP"/>
    </source>
</evidence>
<evidence type="ECO:0000256" key="13">
    <source>
        <dbReference type="ARBA" id="ARBA00057299"/>
    </source>
</evidence>
<dbReference type="Gene3D" id="3.40.630.10">
    <property type="entry name" value="Zn peptidases"/>
    <property type="match status" value="1"/>
</dbReference>
<evidence type="ECO:0000259" key="17">
    <source>
        <dbReference type="PROSITE" id="PS52035"/>
    </source>
</evidence>
<dbReference type="SUPFAM" id="SSF53187">
    <property type="entry name" value="Zn-dependent exopeptidases"/>
    <property type="match status" value="1"/>
</dbReference>
<reference evidence="20" key="1">
    <citation type="submission" date="2012-05" db="EMBL/GenBank/DDBJ databases">
        <title>Whole Genome Assembly of Lutzomyia longipalpis.</title>
        <authorList>
            <person name="Richards S."/>
            <person name="Qu C."/>
            <person name="Dillon R."/>
            <person name="Worley K."/>
            <person name="Scherer S."/>
            <person name="Batterton M."/>
            <person name="Taylor A."/>
            <person name="Hawes A."/>
            <person name="Hernandez B."/>
            <person name="Kovar C."/>
            <person name="Mandapat C."/>
            <person name="Pham C."/>
            <person name="Qu C."/>
            <person name="Jing C."/>
            <person name="Bess C."/>
            <person name="Bandaranaike D."/>
            <person name="Ngo D."/>
            <person name="Ongeri F."/>
            <person name="Arias F."/>
            <person name="Lara F."/>
            <person name="Weissenberger G."/>
            <person name="Kamau G."/>
            <person name="Han H."/>
            <person name="Shen H."/>
            <person name="Dinh H."/>
            <person name="Khalil I."/>
            <person name="Jones J."/>
            <person name="Shafer J."/>
            <person name="Jayaseelan J."/>
            <person name="Quiroz J."/>
            <person name="Blankenburg K."/>
            <person name="Nguyen L."/>
            <person name="Jackson L."/>
            <person name="Francisco L."/>
            <person name="Tang L.-Y."/>
            <person name="Pu L.-L."/>
            <person name="Perales L."/>
            <person name="Lorensuhewa L."/>
            <person name="Munidasa M."/>
            <person name="Coyle M."/>
            <person name="Taylor M."/>
            <person name="Puazo M."/>
            <person name="Firestine M."/>
            <person name="Scheel M."/>
            <person name="Javaid M."/>
            <person name="Wang M."/>
            <person name="Li M."/>
            <person name="Tabassum N."/>
            <person name="Saada N."/>
            <person name="Osuji N."/>
            <person name="Aqrawi P."/>
            <person name="Fu Q."/>
            <person name="Thornton R."/>
            <person name="Raj R."/>
            <person name="Goodspeed R."/>
            <person name="Mata R."/>
            <person name="Najjar R."/>
            <person name="Gubbala S."/>
            <person name="Lee S."/>
            <person name="Denson S."/>
            <person name="Patil S."/>
            <person name="Macmil S."/>
            <person name="Qi S."/>
            <person name="Matskevitch T."/>
            <person name="Palculict T."/>
            <person name="Mathew T."/>
            <person name="Vee V."/>
            <person name="Velamala V."/>
            <person name="Korchina V."/>
            <person name="Cai W."/>
            <person name="Liu W."/>
            <person name="Dai W."/>
            <person name="Zou X."/>
            <person name="Zhu Y."/>
            <person name="Zhang Y."/>
            <person name="Wu Y.-Q."/>
            <person name="Xin Y."/>
            <person name="Nazarath L."/>
            <person name="Kovar C."/>
            <person name="Han Y."/>
            <person name="Muzny D."/>
            <person name="Gibbs R."/>
        </authorList>
    </citation>
    <scope>NUCLEOTIDE SEQUENCE [LARGE SCALE GENOMIC DNA]</scope>
    <source>
        <strain evidence="20">Jacobina</strain>
    </source>
</reference>
<name>A0A1B0GKW9_LUTLO</name>
<evidence type="ECO:0000256" key="12">
    <source>
        <dbReference type="ARBA" id="ARBA00023157"/>
    </source>
</evidence>
<protein>
    <recommendedName>
        <fullName evidence="14">Zinc carboxypeptidase A 1</fullName>
    </recommendedName>
</protein>
<evidence type="ECO:0000256" key="14">
    <source>
        <dbReference type="ARBA" id="ARBA00069039"/>
    </source>
</evidence>
<dbReference type="CDD" id="cd03860">
    <property type="entry name" value="M14_CP_A-B_like"/>
    <property type="match status" value="1"/>
</dbReference>
<keyword evidence="7" id="KW-0479">Metal-binding</keyword>
<evidence type="ECO:0000256" key="8">
    <source>
        <dbReference type="ARBA" id="ARBA00022729"/>
    </source>
</evidence>
<evidence type="ECO:0000256" key="4">
    <source>
        <dbReference type="ARBA" id="ARBA00022525"/>
    </source>
</evidence>
<dbReference type="FunFam" id="3.30.70.340:FF:000002">
    <property type="entry name" value="Carboxypeptidase A"/>
    <property type="match status" value="1"/>
</dbReference>
<dbReference type="SUPFAM" id="SSF54897">
    <property type="entry name" value="Protease propeptides/inhibitors"/>
    <property type="match status" value="1"/>
</dbReference>
<dbReference type="EnsemblMetazoa" id="LLOJ009716-RA">
    <property type="protein sequence ID" value="LLOJ009716-PA"/>
    <property type="gene ID" value="LLOJ009716"/>
</dbReference>
<sequence length="424" mass="48504">MNPKSVVAIVLVLALVRAEPFRFDNYKVYRIKIEDDDQLFALKGLSTGPQQFEFMDEPKKSGEKVDLIVPPHLQRNFESLVSQKKMKIELAIPNLQNLIDRESPKDTAPASVEDFRWDQYYEIDIIHEWLYHLEALYDEVTVIKAGDSFEGREILGVNINRRPGVNPGIFIEANIHAREWITSASTTWFINQLLTASVAQSELRDLADNINWYIFPVINVDGYQYSREHYRLWRKTRSKQGYICTGVDPNRNFDVFWEKGGVGSADNMCEIMYAGPEAFSEIETRSLAEYVLSVQEDLNLYIAFHSAAQMLLMPWGHTEEQIPEYDNYLSILETAVAALTARYGTQYTYGSIYNTIYPASGSSADWAYHTLGIPSFTYEFRGENTETGEKYSYVAPPDQILPNAEEVLDSLIALIGRARELGYL</sequence>
<dbReference type="PANTHER" id="PTHR11705">
    <property type="entry name" value="PROTEASE FAMILY M14 CARBOXYPEPTIDASE A,B"/>
    <property type="match status" value="1"/>
</dbReference>
<dbReference type="GO" id="GO:0004181">
    <property type="term" value="F:metallocarboxypeptidase activity"/>
    <property type="evidence" value="ECO:0007669"/>
    <property type="project" value="InterPro"/>
</dbReference>
<dbReference type="InterPro" id="IPR000834">
    <property type="entry name" value="Peptidase_M14"/>
</dbReference>
<evidence type="ECO:0000256" key="1">
    <source>
        <dbReference type="ARBA" id="ARBA00001947"/>
    </source>
</evidence>
<proteinExistence type="inferred from homology"/>
<organism evidence="19 20">
    <name type="scientific">Lutzomyia longipalpis</name>
    <name type="common">Sand fly</name>
    <dbReference type="NCBI Taxonomy" id="7200"/>
    <lineage>
        <taxon>Eukaryota</taxon>
        <taxon>Metazoa</taxon>
        <taxon>Ecdysozoa</taxon>
        <taxon>Arthropoda</taxon>
        <taxon>Hexapoda</taxon>
        <taxon>Insecta</taxon>
        <taxon>Pterygota</taxon>
        <taxon>Neoptera</taxon>
        <taxon>Endopterygota</taxon>
        <taxon>Diptera</taxon>
        <taxon>Nematocera</taxon>
        <taxon>Psychodoidea</taxon>
        <taxon>Psychodidae</taxon>
        <taxon>Lutzomyia</taxon>
        <taxon>Lutzomyia</taxon>
    </lineage>
</organism>
<dbReference type="VEuPathDB" id="VectorBase:LLONM1_003765"/>
<evidence type="ECO:0000256" key="10">
    <source>
        <dbReference type="ARBA" id="ARBA00022833"/>
    </source>
</evidence>
<feature type="active site" description="Proton donor/acceptor" evidence="15">
    <location>
        <position position="379"/>
    </location>
</feature>
<keyword evidence="4" id="KW-0964">Secreted</keyword>
<evidence type="ECO:0000313" key="19">
    <source>
        <dbReference type="EnsemblMetazoa" id="LLOJ009716-PA"/>
    </source>
</evidence>
<evidence type="ECO:0000313" key="18">
    <source>
        <dbReference type="EMBL" id="MBC1175172.1"/>
    </source>
</evidence>
<comment type="function">
    <text evidence="13">Involved in the digestion of the blood meal.</text>
</comment>
<dbReference type="GO" id="GO:0008270">
    <property type="term" value="F:zinc ion binding"/>
    <property type="evidence" value="ECO:0007669"/>
    <property type="project" value="InterPro"/>
</dbReference>
<keyword evidence="6" id="KW-0645">Protease</keyword>
<keyword evidence="9" id="KW-0378">Hydrolase</keyword>
<feature type="signal peptide" evidence="16">
    <location>
        <begin position="1"/>
        <end position="18"/>
    </location>
</feature>
<dbReference type="VEuPathDB" id="VectorBase:LLOJ009716"/>
<evidence type="ECO:0000256" key="5">
    <source>
        <dbReference type="ARBA" id="ARBA00022645"/>
    </source>
</evidence>
<accession>A0A1B0GKW9</accession>
<comment type="cofactor">
    <cofactor evidence="1">
        <name>Zn(2+)</name>
        <dbReference type="ChEBI" id="CHEBI:29105"/>
    </cofactor>
</comment>
<evidence type="ECO:0000256" key="7">
    <source>
        <dbReference type="ARBA" id="ARBA00022723"/>
    </source>
</evidence>
<dbReference type="Pfam" id="PF00246">
    <property type="entry name" value="Peptidase_M14"/>
    <property type="match status" value="1"/>
</dbReference>
<dbReference type="AlphaFoldDB" id="A0A1B0GKW9"/>
<feature type="chain" id="PRO_5044555686" description="Zinc carboxypeptidase A 1" evidence="16">
    <location>
        <begin position="19"/>
        <end position="424"/>
    </location>
</feature>
<evidence type="ECO:0000256" key="11">
    <source>
        <dbReference type="ARBA" id="ARBA00023049"/>
    </source>
</evidence>
<dbReference type="EMBL" id="AJWK01033900">
    <property type="status" value="NOT_ANNOTATED_CDS"/>
    <property type="molecule type" value="Genomic_DNA"/>
</dbReference>
<dbReference type="Pfam" id="PF02244">
    <property type="entry name" value="Propep_M14"/>
    <property type="match status" value="1"/>
</dbReference>
<evidence type="ECO:0000313" key="20">
    <source>
        <dbReference type="Proteomes" id="UP000092461"/>
    </source>
</evidence>
<keyword evidence="5 18" id="KW-0121">Carboxypeptidase</keyword>
<evidence type="ECO:0000256" key="9">
    <source>
        <dbReference type="ARBA" id="ARBA00022801"/>
    </source>
</evidence>
<evidence type="ECO:0000256" key="15">
    <source>
        <dbReference type="PROSITE-ProRule" id="PRU01379"/>
    </source>
</evidence>